<feature type="domain" description="FecR protein" evidence="2">
    <location>
        <begin position="132"/>
        <end position="223"/>
    </location>
</feature>
<protein>
    <submittedName>
        <fullName evidence="3">Transcriptional regulator</fullName>
    </submittedName>
</protein>
<dbReference type="Pfam" id="PF04773">
    <property type="entry name" value="FecR"/>
    <property type="match status" value="1"/>
</dbReference>
<dbReference type="PANTHER" id="PTHR30273:SF2">
    <property type="entry name" value="PROTEIN FECR"/>
    <property type="match status" value="1"/>
</dbReference>
<dbReference type="GO" id="GO:0016989">
    <property type="term" value="F:sigma factor antagonist activity"/>
    <property type="evidence" value="ECO:0007669"/>
    <property type="project" value="TreeGrafter"/>
</dbReference>
<dbReference type="PIRSF" id="PIRSF018266">
    <property type="entry name" value="FecR"/>
    <property type="match status" value="1"/>
</dbReference>
<dbReference type="Gene3D" id="3.55.50.30">
    <property type="match status" value="1"/>
</dbReference>
<dbReference type="RefSeq" id="WP_161816423.1">
    <property type="nucleotide sequence ID" value="NZ_BLJN01000011.1"/>
</dbReference>
<dbReference type="InterPro" id="IPR012373">
    <property type="entry name" value="Ferrdict_sens_TM"/>
</dbReference>
<proteinExistence type="predicted"/>
<evidence type="ECO:0000256" key="1">
    <source>
        <dbReference type="SAM" id="Phobius"/>
    </source>
</evidence>
<dbReference type="InterPro" id="IPR006860">
    <property type="entry name" value="FecR"/>
</dbReference>
<reference evidence="4" key="1">
    <citation type="submission" date="2020-01" db="EMBL/GenBank/DDBJ databases">
        <title>'Steroidobacter agaridevorans' sp. nov., agar-degrading bacteria isolated from rhizosphere soils.</title>
        <authorList>
            <person name="Ikenaga M."/>
            <person name="Kataoka M."/>
            <person name="Murouchi A."/>
            <person name="Katsuragi S."/>
            <person name="Sakai M."/>
        </authorList>
    </citation>
    <scope>NUCLEOTIDE SEQUENCE [LARGE SCALE GENOMIC DNA]</scope>
    <source>
        <strain evidence="4">YU21-B</strain>
    </source>
</reference>
<keyword evidence="4" id="KW-1185">Reference proteome</keyword>
<keyword evidence="1" id="KW-1133">Transmembrane helix</keyword>
<dbReference type="EMBL" id="BLJN01000011">
    <property type="protein sequence ID" value="GFE84835.1"/>
    <property type="molecule type" value="Genomic_DNA"/>
</dbReference>
<feature type="transmembrane region" description="Helical" evidence="1">
    <location>
        <begin position="108"/>
        <end position="126"/>
    </location>
</feature>
<dbReference type="Proteomes" id="UP000445000">
    <property type="component" value="Unassembled WGS sequence"/>
</dbReference>
<evidence type="ECO:0000313" key="4">
    <source>
        <dbReference type="Proteomes" id="UP000445000"/>
    </source>
</evidence>
<dbReference type="Gene3D" id="2.60.120.1440">
    <property type="match status" value="1"/>
</dbReference>
<dbReference type="AlphaFoldDB" id="A0A829YNC4"/>
<name>A0A829YNC4_9GAMM</name>
<evidence type="ECO:0000313" key="3">
    <source>
        <dbReference type="EMBL" id="GFE84835.1"/>
    </source>
</evidence>
<sequence length="346" mass="38391">MDTNDRRARATHEATQWWNRLSIQKPTEVSQSERELFTEWLRESPLHVAEFLRVAHVHDSLERFKLWNEVEVGGAEAPDNIVHLCDVDERAPEESNVDREARSRVRTWAIAASSCLIAILGAWFALSLRGDVLESKLAERRQVMLEDGTVVQLEPETRLRVKFEDKLRRVELEHGRALFRVAKNPQRPFLVSADQTSVRAVGTAFGVESGARGVVVTVAEGKVAVTDSPKAQADGAEIYLTAGQQVTVQDSGAVAPVRVVDTTRALAWAQGQLVFENDTLADVIQEFNRYNRVQLSIDDAQLAARKVSGVFEATDSETLLAFIRESGAEISITRTDAGIVIGTHAR</sequence>
<keyword evidence="1" id="KW-0812">Transmembrane</keyword>
<gene>
    <name evidence="3" type="ORF">GCM10011487_68350</name>
</gene>
<dbReference type="PANTHER" id="PTHR30273">
    <property type="entry name" value="PERIPLASMIC SIGNAL SENSOR AND SIGMA FACTOR ACTIVATOR FECR-RELATED"/>
    <property type="match status" value="1"/>
</dbReference>
<evidence type="ECO:0000259" key="2">
    <source>
        <dbReference type="Pfam" id="PF04773"/>
    </source>
</evidence>
<comment type="caution">
    <text evidence="3">The sequence shown here is derived from an EMBL/GenBank/DDBJ whole genome shotgun (WGS) entry which is preliminary data.</text>
</comment>
<keyword evidence="1" id="KW-0472">Membrane</keyword>
<accession>A0A829YNC4</accession>
<organism evidence="3 4">
    <name type="scientific">Steroidobacter agaridevorans</name>
    <dbReference type="NCBI Taxonomy" id="2695856"/>
    <lineage>
        <taxon>Bacteria</taxon>
        <taxon>Pseudomonadati</taxon>
        <taxon>Pseudomonadota</taxon>
        <taxon>Gammaproteobacteria</taxon>
        <taxon>Steroidobacterales</taxon>
        <taxon>Steroidobacteraceae</taxon>
        <taxon>Steroidobacter</taxon>
    </lineage>
</organism>